<evidence type="ECO:0000256" key="2">
    <source>
        <dbReference type="SAM" id="SignalP"/>
    </source>
</evidence>
<dbReference type="InterPro" id="IPR050855">
    <property type="entry name" value="NDM-1-like"/>
</dbReference>
<evidence type="ECO:0000313" key="5">
    <source>
        <dbReference type="Proteomes" id="UP000603602"/>
    </source>
</evidence>
<dbReference type="InterPro" id="IPR001279">
    <property type="entry name" value="Metallo-B-lactamas"/>
</dbReference>
<dbReference type="CDD" id="cd16282">
    <property type="entry name" value="metallo-hydrolase-like_MBL-fold"/>
    <property type="match status" value="1"/>
</dbReference>
<comment type="similarity">
    <text evidence="1">Belongs to the metallo-beta-lactamase superfamily. Class-B beta-lactamase family.</text>
</comment>
<evidence type="ECO:0000256" key="1">
    <source>
        <dbReference type="ARBA" id="ARBA00005250"/>
    </source>
</evidence>
<dbReference type="EMBL" id="JACYTO010000001">
    <property type="protein sequence ID" value="MBD8503078.1"/>
    <property type="molecule type" value="Genomic_DNA"/>
</dbReference>
<dbReference type="Pfam" id="PF00753">
    <property type="entry name" value="Lactamase_B"/>
    <property type="match status" value="1"/>
</dbReference>
<protein>
    <submittedName>
        <fullName evidence="4">MBL fold metallo-hydrolase</fullName>
    </submittedName>
</protein>
<dbReference type="PANTHER" id="PTHR42951">
    <property type="entry name" value="METALLO-BETA-LACTAMASE DOMAIN-CONTAINING"/>
    <property type="match status" value="1"/>
</dbReference>
<feature type="signal peptide" evidence="2">
    <location>
        <begin position="1"/>
        <end position="25"/>
    </location>
</feature>
<reference evidence="5" key="1">
    <citation type="submission" date="2023-07" db="EMBL/GenBank/DDBJ databases">
        <title>Thauera sp. CAU 1555 isolated from sand of Yaerae Beach.</title>
        <authorList>
            <person name="Kim W."/>
        </authorList>
    </citation>
    <scope>NUCLEOTIDE SEQUENCE [LARGE SCALE GENOMIC DNA]</scope>
    <source>
        <strain evidence="5">CAU 1555</strain>
    </source>
</reference>
<dbReference type="RefSeq" id="WP_187717812.1">
    <property type="nucleotide sequence ID" value="NZ_JACTAH010000001.1"/>
</dbReference>
<comment type="caution">
    <text evidence="4">The sequence shown here is derived from an EMBL/GenBank/DDBJ whole genome shotgun (WGS) entry which is preliminary data.</text>
</comment>
<organism evidence="4 5">
    <name type="scientific">Thauera sedimentorum</name>
    <dbReference type="NCBI Taxonomy" id="2767595"/>
    <lineage>
        <taxon>Bacteria</taxon>
        <taxon>Pseudomonadati</taxon>
        <taxon>Pseudomonadota</taxon>
        <taxon>Betaproteobacteria</taxon>
        <taxon>Rhodocyclales</taxon>
        <taxon>Zoogloeaceae</taxon>
        <taxon>Thauera</taxon>
    </lineage>
</organism>
<dbReference type="Proteomes" id="UP000603602">
    <property type="component" value="Unassembled WGS sequence"/>
</dbReference>
<proteinExistence type="inferred from homology"/>
<evidence type="ECO:0000313" key="4">
    <source>
        <dbReference type="EMBL" id="MBD8503078.1"/>
    </source>
</evidence>
<gene>
    <name evidence="4" type="ORF">IFO67_09305</name>
</gene>
<name>A0ABR9BAK5_9RHOO</name>
<dbReference type="PANTHER" id="PTHR42951:SF4">
    <property type="entry name" value="ACYL-COENZYME A THIOESTERASE MBLAC2"/>
    <property type="match status" value="1"/>
</dbReference>
<accession>A0ABR9BAK5</accession>
<sequence>MRLPSLLAASLLALPLLTQSLPAAAGDTFMPTVQRVAEGVHALIGPTGARTHDNHALNANFGVIDTAAGTILIDSGASRTGAALLEAQAEALTGKPVRWVINTGAQDHRWLGNGYFADKGVEVIALARTVETQQAVAGDQLAALTTVLGDRLAGTTPTHASRRLAGEHGVLELGGRRIELHYFADAHFPGDIVVWLPDEGIAFAGDHVYVDRLLGIRPQSNPETWLAAFEALKALQPAVIVPGHGPVTDLATAEADTGTYLRYLVDKVKGLAEDLAGVDTAVAELADAPQFARLKNYDELHRLNLSRAYLAFEAAQ</sequence>
<feature type="domain" description="Metallo-beta-lactamase" evidence="3">
    <location>
        <begin position="58"/>
        <end position="244"/>
    </location>
</feature>
<dbReference type="InterPro" id="IPR036866">
    <property type="entry name" value="RibonucZ/Hydroxyglut_hydro"/>
</dbReference>
<evidence type="ECO:0000259" key="3">
    <source>
        <dbReference type="SMART" id="SM00849"/>
    </source>
</evidence>
<feature type="chain" id="PRO_5046029778" evidence="2">
    <location>
        <begin position="26"/>
        <end position="316"/>
    </location>
</feature>
<keyword evidence="2" id="KW-0732">Signal</keyword>
<dbReference type="Gene3D" id="3.60.15.10">
    <property type="entry name" value="Ribonuclease Z/Hydroxyacylglutathione hydrolase-like"/>
    <property type="match status" value="1"/>
</dbReference>
<keyword evidence="5" id="KW-1185">Reference proteome</keyword>
<dbReference type="SUPFAM" id="SSF56281">
    <property type="entry name" value="Metallo-hydrolase/oxidoreductase"/>
    <property type="match status" value="1"/>
</dbReference>
<dbReference type="SMART" id="SM00849">
    <property type="entry name" value="Lactamase_B"/>
    <property type="match status" value="1"/>
</dbReference>